<dbReference type="GO" id="GO:0003747">
    <property type="term" value="F:translation release factor activity"/>
    <property type="evidence" value="ECO:0007669"/>
    <property type="project" value="InterPro"/>
</dbReference>
<dbReference type="GO" id="GO:0043022">
    <property type="term" value="F:ribosome binding"/>
    <property type="evidence" value="ECO:0007669"/>
    <property type="project" value="TreeGrafter"/>
</dbReference>
<comment type="caution">
    <text evidence="3">The sequence shown here is derived from an EMBL/GenBank/DDBJ whole genome shotgun (WGS) entry which is preliminary data.</text>
</comment>
<dbReference type="GO" id="GO:0004045">
    <property type="term" value="F:peptidyl-tRNA hydrolase activity"/>
    <property type="evidence" value="ECO:0007669"/>
    <property type="project" value="UniProtKB-EC"/>
</dbReference>
<dbReference type="EC" id="3.1.1.29" evidence="3"/>
<keyword evidence="4" id="KW-1185">Reference proteome</keyword>
<dbReference type="Gene3D" id="3.30.160.20">
    <property type="match status" value="1"/>
</dbReference>
<comment type="similarity">
    <text evidence="1">Belongs to the prokaryotic/mitochondrial release factor family.</text>
</comment>
<protein>
    <submittedName>
        <fullName evidence="3">Aminoacyl-tRNA hydrolase</fullName>
        <ecNumber evidence="3">3.1.1.29</ecNumber>
    </submittedName>
</protein>
<dbReference type="PANTHER" id="PTHR47814">
    <property type="entry name" value="PEPTIDYL-TRNA HYDROLASE ARFB"/>
    <property type="match status" value="1"/>
</dbReference>
<dbReference type="RefSeq" id="WP_135876899.1">
    <property type="nucleotide sequence ID" value="NZ_SRSO01000010.1"/>
</dbReference>
<dbReference type="PANTHER" id="PTHR47814:SF1">
    <property type="entry name" value="PEPTIDYL-TRNA HYDROLASE ARFB"/>
    <property type="match status" value="1"/>
</dbReference>
<reference evidence="3 4" key="1">
    <citation type="submission" date="2019-04" db="EMBL/GenBank/DDBJ databases">
        <authorList>
            <person name="Liu A."/>
        </authorList>
    </citation>
    <scope>NUCLEOTIDE SEQUENCE [LARGE SCALE GENOMIC DNA]</scope>
    <source>
        <strain evidence="3 4">RZ03</strain>
    </source>
</reference>
<dbReference type="Pfam" id="PF00472">
    <property type="entry name" value="RF-1"/>
    <property type="match status" value="1"/>
</dbReference>
<gene>
    <name evidence="3" type="ORF">EM932_09245</name>
</gene>
<organism evidence="3 4">
    <name type="scientific">Flavivirga rizhaonensis</name>
    <dbReference type="NCBI Taxonomy" id="2559571"/>
    <lineage>
        <taxon>Bacteria</taxon>
        <taxon>Pseudomonadati</taxon>
        <taxon>Bacteroidota</taxon>
        <taxon>Flavobacteriia</taxon>
        <taxon>Flavobacteriales</taxon>
        <taxon>Flavobacteriaceae</taxon>
        <taxon>Flavivirga</taxon>
    </lineage>
</organism>
<evidence type="ECO:0000313" key="3">
    <source>
        <dbReference type="EMBL" id="TGV02889.1"/>
    </source>
</evidence>
<dbReference type="AlphaFoldDB" id="A0A4S1DXS2"/>
<dbReference type="EMBL" id="SRSO01000010">
    <property type="protein sequence ID" value="TGV02889.1"/>
    <property type="molecule type" value="Genomic_DNA"/>
</dbReference>
<proteinExistence type="inferred from homology"/>
<dbReference type="OrthoDB" id="9815709at2"/>
<dbReference type="InterPro" id="IPR045853">
    <property type="entry name" value="Pep_chain_release_fac_I_sf"/>
</dbReference>
<sequence>MFNKEILIEELSFKAIRSSGSGGQHVNKVSSKIELTFNLIESLAFNNEQKIRLQNKLKQRLTKDGFLILQCDESRSQHKNKELVIKRFLELVRVGLIIPKKRIPTKIPKAVIRKRLKNKRNLSDKKANRRKPDID</sequence>
<evidence type="ECO:0000313" key="4">
    <source>
        <dbReference type="Proteomes" id="UP000307602"/>
    </source>
</evidence>
<name>A0A4S1DXS2_9FLAO</name>
<dbReference type="GO" id="GO:0072344">
    <property type="term" value="P:rescue of stalled ribosome"/>
    <property type="evidence" value="ECO:0007669"/>
    <property type="project" value="TreeGrafter"/>
</dbReference>
<accession>A0A4S1DXS2</accession>
<dbReference type="PROSITE" id="PS00745">
    <property type="entry name" value="RF_PROK_I"/>
    <property type="match status" value="1"/>
</dbReference>
<dbReference type="NCBIfam" id="NF006718">
    <property type="entry name" value="PRK09256.1"/>
    <property type="match status" value="1"/>
</dbReference>
<dbReference type="InterPro" id="IPR000352">
    <property type="entry name" value="Pep_chain_release_fac_I"/>
</dbReference>
<dbReference type="Proteomes" id="UP000307602">
    <property type="component" value="Unassembled WGS sequence"/>
</dbReference>
<feature type="domain" description="Prokaryotic-type class I peptide chain release factors" evidence="2">
    <location>
        <begin position="17"/>
        <end position="33"/>
    </location>
</feature>
<evidence type="ECO:0000256" key="1">
    <source>
        <dbReference type="ARBA" id="ARBA00010835"/>
    </source>
</evidence>
<dbReference type="SUPFAM" id="SSF75620">
    <property type="entry name" value="Release factor"/>
    <property type="match status" value="1"/>
</dbReference>
<keyword evidence="3" id="KW-0378">Hydrolase</keyword>
<evidence type="ECO:0000259" key="2">
    <source>
        <dbReference type="PROSITE" id="PS00745"/>
    </source>
</evidence>